<evidence type="ECO:0000313" key="3">
    <source>
        <dbReference type="Proteomes" id="UP000198504"/>
    </source>
</evidence>
<dbReference type="RefSeq" id="WP_091179810.1">
    <property type="nucleotide sequence ID" value="NZ_FOFA01000004.1"/>
</dbReference>
<proteinExistence type="predicted"/>
<keyword evidence="3" id="KW-1185">Reference proteome</keyword>
<evidence type="ECO:0000256" key="1">
    <source>
        <dbReference type="SAM" id="Phobius"/>
    </source>
</evidence>
<keyword evidence="1" id="KW-0472">Membrane</keyword>
<name>A0A1H9GW95_9ACTN</name>
<dbReference type="OrthoDB" id="9859874at2"/>
<accession>A0A1H9GW95</accession>
<keyword evidence="1" id="KW-1133">Transmembrane helix</keyword>
<keyword evidence="1" id="KW-0812">Transmembrane</keyword>
<gene>
    <name evidence="2" type="ORF">SAMN05421756_10430</name>
</gene>
<sequence length="175" mass="18710">MDATTLLVVVGGVVAVKTTVILGLVARRDRRQRRRVDSAVTAARRVEASGWALQWAEPGVLLVSNASRGSAAREVELTATLTASSGESASVEHAEKFVGTGASFQARFAELERWLADVAAHAWVDAGRESAAVRDRLSSTLTYSILWRSPEGERCHETRSAHPVLPVPDLALGPA</sequence>
<dbReference type="Proteomes" id="UP000198504">
    <property type="component" value="Unassembled WGS sequence"/>
</dbReference>
<feature type="transmembrane region" description="Helical" evidence="1">
    <location>
        <begin position="6"/>
        <end position="26"/>
    </location>
</feature>
<organism evidence="2 3">
    <name type="scientific">Microlunatus flavus</name>
    <dbReference type="NCBI Taxonomy" id="1036181"/>
    <lineage>
        <taxon>Bacteria</taxon>
        <taxon>Bacillati</taxon>
        <taxon>Actinomycetota</taxon>
        <taxon>Actinomycetes</taxon>
        <taxon>Propionibacteriales</taxon>
        <taxon>Propionibacteriaceae</taxon>
        <taxon>Microlunatus</taxon>
    </lineage>
</organism>
<reference evidence="3" key="1">
    <citation type="submission" date="2016-10" db="EMBL/GenBank/DDBJ databases">
        <authorList>
            <person name="Varghese N."/>
            <person name="Submissions S."/>
        </authorList>
    </citation>
    <scope>NUCLEOTIDE SEQUENCE [LARGE SCALE GENOMIC DNA]</scope>
    <source>
        <strain evidence="3">CGMCC 4.6856</strain>
    </source>
</reference>
<dbReference type="AlphaFoldDB" id="A0A1H9GW95"/>
<evidence type="ECO:0000313" key="2">
    <source>
        <dbReference type="EMBL" id="SEQ54382.1"/>
    </source>
</evidence>
<dbReference type="STRING" id="1036181.SAMN05421756_10430"/>
<protein>
    <submittedName>
        <fullName evidence="2">Uncharacterized protein</fullName>
    </submittedName>
</protein>
<dbReference type="EMBL" id="FOFA01000004">
    <property type="protein sequence ID" value="SEQ54382.1"/>
    <property type="molecule type" value="Genomic_DNA"/>
</dbReference>